<proteinExistence type="predicted"/>
<feature type="non-terminal residue" evidence="2">
    <location>
        <position position="228"/>
    </location>
</feature>
<comment type="caution">
    <text evidence="2">The sequence shown here is derived from an EMBL/GenBank/DDBJ whole genome shotgun (WGS) entry which is preliminary data.</text>
</comment>
<dbReference type="EMBL" id="QPFP01000271">
    <property type="protein sequence ID" value="TEB18312.1"/>
    <property type="molecule type" value="Genomic_DNA"/>
</dbReference>
<feature type="region of interest" description="Disordered" evidence="1">
    <location>
        <begin position="118"/>
        <end position="139"/>
    </location>
</feature>
<keyword evidence="3" id="KW-1185">Reference proteome</keyword>
<gene>
    <name evidence="2" type="ORF">FA13DRAFT_1781570</name>
</gene>
<dbReference type="AlphaFoldDB" id="A0A4Y7SAL5"/>
<organism evidence="2 3">
    <name type="scientific">Coprinellus micaceus</name>
    <name type="common">Glistening ink-cap mushroom</name>
    <name type="synonym">Coprinus micaceus</name>
    <dbReference type="NCBI Taxonomy" id="71717"/>
    <lineage>
        <taxon>Eukaryota</taxon>
        <taxon>Fungi</taxon>
        <taxon>Dikarya</taxon>
        <taxon>Basidiomycota</taxon>
        <taxon>Agaricomycotina</taxon>
        <taxon>Agaricomycetes</taxon>
        <taxon>Agaricomycetidae</taxon>
        <taxon>Agaricales</taxon>
        <taxon>Agaricineae</taxon>
        <taxon>Psathyrellaceae</taxon>
        <taxon>Coprinellus</taxon>
    </lineage>
</organism>
<evidence type="ECO:0000313" key="2">
    <source>
        <dbReference type="EMBL" id="TEB18312.1"/>
    </source>
</evidence>
<evidence type="ECO:0000313" key="3">
    <source>
        <dbReference type="Proteomes" id="UP000298030"/>
    </source>
</evidence>
<name>A0A4Y7SAL5_COPMI</name>
<dbReference type="Proteomes" id="UP000298030">
    <property type="component" value="Unassembled WGS sequence"/>
</dbReference>
<reference evidence="2 3" key="1">
    <citation type="journal article" date="2019" name="Nat. Ecol. Evol.">
        <title>Megaphylogeny resolves global patterns of mushroom evolution.</title>
        <authorList>
            <person name="Varga T."/>
            <person name="Krizsan K."/>
            <person name="Foldi C."/>
            <person name="Dima B."/>
            <person name="Sanchez-Garcia M."/>
            <person name="Sanchez-Ramirez S."/>
            <person name="Szollosi G.J."/>
            <person name="Szarkandi J.G."/>
            <person name="Papp V."/>
            <person name="Albert L."/>
            <person name="Andreopoulos W."/>
            <person name="Angelini C."/>
            <person name="Antonin V."/>
            <person name="Barry K.W."/>
            <person name="Bougher N.L."/>
            <person name="Buchanan P."/>
            <person name="Buyck B."/>
            <person name="Bense V."/>
            <person name="Catcheside P."/>
            <person name="Chovatia M."/>
            <person name="Cooper J."/>
            <person name="Damon W."/>
            <person name="Desjardin D."/>
            <person name="Finy P."/>
            <person name="Geml J."/>
            <person name="Haridas S."/>
            <person name="Hughes K."/>
            <person name="Justo A."/>
            <person name="Karasinski D."/>
            <person name="Kautmanova I."/>
            <person name="Kiss B."/>
            <person name="Kocsube S."/>
            <person name="Kotiranta H."/>
            <person name="LaButti K.M."/>
            <person name="Lechner B.E."/>
            <person name="Liimatainen K."/>
            <person name="Lipzen A."/>
            <person name="Lukacs Z."/>
            <person name="Mihaltcheva S."/>
            <person name="Morgado L.N."/>
            <person name="Niskanen T."/>
            <person name="Noordeloos M.E."/>
            <person name="Ohm R.A."/>
            <person name="Ortiz-Santana B."/>
            <person name="Ovrebo C."/>
            <person name="Racz N."/>
            <person name="Riley R."/>
            <person name="Savchenko A."/>
            <person name="Shiryaev A."/>
            <person name="Soop K."/>
            <person name="Spirin V."/>
            <person name="Szebenyi C."/>
            <person name="Tomsovsky M."/>
            <person name="Tulloss R.E."/>
            <person name="Uehling J."/>
            <person name="Grigoriev I.V."/>
            <person name="Vagvolgyi C."/>
            <person name="Papp T."/>
            <person name="Martin F.M."/>
            <person name="Miettinen O."/>
            <person name="Hibbett D.S."/>
            <person name="Nagy L.G."/>
        </authorList>
    </citation>
    <scope>NUCLEOTIDE SEQUENCE [LARGE SCALE GENOMIC DNA]</scope>
    <source>
        <strain evidence="2 3">FP101781</strain>
    </source>
</reference>
<sequence>MDLCSSEGGHLHHILAPNKSTIAPGMKPTRSSRGKYGNLDSNTAQMGSPAHHDLTITRLLVPLSLREGISLSWDRLSYASATNQLTKEQAGFSKNDDQPPVCHLPCAIDTLLQSSAARPIHDRSQSGRTSSKSAPSVEATWRHGPDISVSCEVMGFCSPRAALNDQLKLRAASIPSDRDTLATARRSAQVGPALYLSHLSSGTTGLPLIHGQGWRHVSRSLYVRTTGV</sequence>
<accession>A0A4Y7SAL5</accession>
<evidence type="ECO:0000256" key="1">
    <source>
        <dbReference type="SAM" id="MobiDB-lite"/>
    </source>
</evidence>
<protein>
    <submittedName>
        <fullName evidence="2">Uncharacterized protein</fullName>
    </submittedName>
</protein>